<keyword evidence="2" id="KW-1185">Reference proteome</keyword>
<gene>
    <name evidence="1" type="ORF">MC45_17905</name>
</gene>
<organism evidence="1 2">
    <name type="scientific">Sphingomonas taxi</name>
    <dbReference type="NCBI Taxonomy" id="1549858"/>
    <lineage>
        <taxon>Bacteria</taxon>
        <taxon>Pseudomonadati</taxon>
        <taxon>Pseudomonadota</taxon>
        <taxon>Alphaproteobacteria</taxon>
        <taxon>Sphingomonadales</taxon>
        <taxon>Sphingomonadaceae</taxon>
        <taxon>Sphingomonas</taxon>
    </lineage>
</organism>
<evidence type="ECO:0000313" key="2">
    <source>
        <dbReference type="Proteomes" id="UP000033200"/>
    </source>
</evidence>
<reference evidence="1 2" key="1">
    <citation type="submission" date="2014-09" db="EMBL/GenBank/DDBJ databases">
        <title>Using Illumina technology Improving SMRT sequencing Genome Assembly by RASTools.</title>
        <authorList>
            <person name="Zhou Y."/>
            <person name="Ma T."/>
            <person name="Liu T."/>
        </authorList>
    </citation>
    <scope>NUCLEOTIDE SEQUENCE [LARGE SCALE GENOMIC DNA]</scope>
    <source>
        <strain evidence="1 2">ATCC 55669</strain>
        <plasmid evidence="2">Plasmid STP1</plasmid>
    </source>
</reference>
<dbReference type="KEGG" id="stax:MC45_17905"/>
<geneLocation type="plasmid" evidence="1 2">
    <name>STP1</name>
</geneLocation>
<protein>
    <submittedName>
        <fullName evidence="1">Uncharacterized protein</fullName>
    </submittedName>
</protein>
<dbReference type="Proteomes" id="UP000033200">
    <property type="component" value="Plasmid STP1"/>
</dbReference>
<dbReference type="HOGENOM" id="CLU_2652631_0_0_5"/>
<sequence length="76" mass="8195">MTSEIKTIQARLVQGWEIVEADTGIGLIFKLARSDGNGMVEIVGDIPLLLSPAHCRSLAAHLNEIADRTNGSARRP</sequence>
<evidence type="ECO:0000313" key="1">
    <source>
        <dbReference type="EMBL" id="AIT08401.1"/>
    </source>
</evidence>
<dbReference type="AlphaFoldDB" id="A0A097ELF6"/>
<accession>A0A097ELF6</accession>
<name>A0A097ELF6_9SPHN</name>
<proteinExistence type="predicted"/>
<dbReference type="EMBL" id="CP009572">
    <property type="protein sequence ID" value="AIT08401.1"/>
    <property type="molecule type" value="Genomic_DNA"/>
</dbReference>
<keyword evidence="1" id="KW-0614">Plasmid</keyword>